<organism evidence="2 3">
    <name type="scientific">Parafrankia soli</name>
    <dbReference type="NCBI Taxonomy" id="2599596"/>
    <lineage>
        <taxon>Bacteria</taxon>
        <taxon>Bacillati</taxon>
        <taxon>Actinomycetota</taxon>
        <taxon>Actinomycetes</taxon>
        <taxon>Frankiales</taxon>
        <taxon>Frankiaceae</taxon>
        <taxon>Parafrankia</taxon>
    </lineage>
</organism>
<evidence type="ECO:0000313" key="2">
    <source>
        <dbReference type="EMBL" id="OHV23243.1"/>
    </source>
</evidence>
<keyword evidence="3" id="KW-1185">Reference proteome</keyword>
<sequence length="75" mass="8426">MPALVPSTEAATSEDHAEPLLTVDEVCVELRITRSTFYDWRLKGLAPTCITLPSRKVRVERSALEAWKATRRDVA</sequence>
<reference evidence="3" key="1">
    <citation type="submission" date="2016-07" db="EMBL/GenBank/DDBJ databases">
        <title>Frankia sp. NRRL B-16219 Genome sequencing.</title>
        <authorList>
            <person name="Ghodhbane-Gtari F."/>
            <person name="Swanson E."/>
            <person name="Gueddou A."/>
            <person name="Louati M."/>
            <person name="Nouioui I."/>
            <person name="Hezbri K."/>
            <person name="Abebe-Akele F."/>
            <person name="Simpson S."/>
            <person name="Morris K."/>
            <person name="Thomas K."/>
            <person name="Gtari M."/>
            <person name="Tisa L.S."/>
        </authorList>
    </citation>
    <scope>NUCLEOTIDE SEQUENCE [LARGE SCALE GENOMIC DNA]</scope>
    <source>
        <strain evidence="3">NRRL B-16219</strain>
    </source>
</reference>
<dbReference type="InterPro" id="IPR009061">
    <property type="entry name" value="DNA-bd_dom_put_sf"/>
</dbReference>
<protein>
    <submittedName>
        <fullName evidence="2">Transcriptional regulator</fullName>
    </submittedName>
</protein>
<dbReference type="RefSeq" id="WP_071065841.1">
    <property type="nucleotide sequence ID" value="NZ_MAXA01000240.1"/>
</dbReference>
<dbReference type="InterPro" id="IPR041657">
    <property type="entry name" value="HTH_17"/>
</dbReference>
<dbReference type="OrthoDB" id="194758at2"/>
<dbReference type="Proteomes" id="UP000179769">
    <property type="component" value="Unassembled WGS sequence"/>
</dbReference>
<dbReference type="EMBL" id="MAXA01000240">
    <property type="protein sequence ID" value="OHV23243.1"/>
    <property type="molecule type" value="Genomic_DNA"/>
</dbReference>
<gene>
    <name evidence="2" type="ORF">BBK14_24280</name>
</gene>
<comment type="caution">
    <text evidence="2">The sequence shown here is derived from an EMBL/GenBank/DDBJ whole genome shotgun (WGS) entry which is preliminary data.</text>
</comment>
<dbReference type="Pfam" id="PF12728">
    <property type="entry name" value="HTH_17"/>
    <property type="match status" value="1"/>
</dbReference>
<dbReference type="AlphaFoldDB" id="A0A1S1PK37"/>
<evidence type="ECO:0000313" key="3">
    <source>
        <dbReference type="Proteomes" id="UP000179769"/>
    </source>
</evidence>
<evidence type="ECO:0000259" key="1">
    <source>
        <dbReference type="Pfam" id="PF12728"/>
    </source>
</evidence>
<name>A0A1S1PK37_9ACTN</name>
<feature type="domain" description="Helix-turn-helix" evidence="1">
    <location>
        <begin position="20"/>
        <end position="71"/>
    </location>
</feature>
<accession>A0A1S1PK37</accession>
<proteinExistence type="predicted"/>
<dbReference type="SUPFAM" id="SSF46955">
    <property type="entry name" value="Putative DNA-binding domain"/>
    <property type="match status" value="1"/>
</dbReference>